<gene>
    <name evidence="1" type="ORF">A3860_35870</name>
</gene>
<dbReference type="PANTHER" id="PTHR30289">
    <property type="entry name" value="UNCHARACTERIZED PROTEIN YBCL-RELATED"/>
    <property type="match status" value="1"/>
</dbReference>
<dbReference type="EMBL" id="LVYD01000072">
    <property type="protein sequence ID" value="OQP59892.1"/>
    <property type="molecule type" value="Genomic_DNA"/>
</dbReference>
<dbReference type="SUPFAM" id="SSF49777">
    <property type="entry name" value="PEBP-like"/>
    <property type="match status" value="1"/>
</dbReference>
<dbReference type="STRING" id="1703345.A3860_35870"/>
<accession>A0A1V9FNH3</accession>
<reference evidence="1 2" key="1">
    <citation type="submission" date="2016-03" db="EMBL/GenBank/DDBJ databases">
        <title>Niastella vici sp. nov., isolated from farmland soil.</title>
        <authorList>
            <person name="Chen L."/>
            <person name="Wang D."/>
            <person name="Yang S."/>
            <person name="Wang G."/>
        </authorList>
    </citation>
    <scope>NUCLEOTIDE SEQUENCE [LARGE SCALE GENOMIC DNA]</scope>
    <source>
        <strain evidence="1 2">DJ57</strain>
    </source>
</reference>
<dbReference type="OrthoDB" id="9797506at2"/>
<proteinExistence type="predicted"/>
<dbReference type="PANTHER" id="PTHR30289:SF1">
    <property type="entry name" value="PEBP (PHOSPHATIDYLETHANOLAMINE-BINDING PROTEIN) FAMILY PROTEIN"/>
    <property type="match status" value="1"/>
</dbReference>
<evidence type="ECO:0000313" key="2">
    <source>
        <dbReference type="Proteomes" id="UP000192796"/>
    </source>
</evidence>
<organism evidence="1 2">
    <name type="scientific">Niastella vici</name>
    <dbReference type="NCBI Taxonomy" id="1703345"/>
    <lineage>
        <taxon>Bacteria</taxon>
        <taxon>Pseudomonadati</taxon>
        <taxon>Bacteroidota</taxon>
        <taxon>Chitinophagia</taxon>
        <taxon>Chitinophagales</taxon>
        <taxon>Chitinophagaceae</taxon>
        <taxon>Niastella</taxon>
    </lineage>
</organism>
<keyword evidence="2" id="KW-1185">Reference proteome</keyword>
<dbReference type="NCBIfam" id="TIGR00481">
    <property type="entry name" value="YbhB/YbcL family Raf kinase inhibitor-like protein"/>
    <property type="match status" value="1"/>
</dbReference>
<dbReference type="InterPro" id="IPR008914">
    <property type="entry name" value="PEBP"/>
</dbReference>
<protein>
    <submittedName>
        <fullName evidence="1">Phosphatidylethanolamine-binding protein</fullName>
    </submittedName>
</protein>
<dbReference type="Gene3D" id="3.90.280.10">
    <property type="entry name" value="PEBP-like"/>
    <property type="match status" value="1"/>
</dbReference>
<dbReference type="InterPro" id="IPR005247">
    <property type="entry name" value="YbhB_YbcL/LppC-like"/>
</dbReference>
<dbReference type="Proteomes" id="UP000192796">
    <property type="component" value="Unassembled WGS sequence"/>
</dbReference>
<dbReference type="CDD" id="cd00865">
    <property type="entry name" value="PEBP_bact_arch"/>
    <property type="match status" value="1"/>
</dbReference>
<dbReference type="Pfam" id="PF01161">
    <property type="entry name" value="PBP"/>
    <property type="match status" value="1"/>
</dbReference>
<sequence>MAVKTAVLNVHSAAFSQGGQIPEKYSCEGDDINPPLEISNLPAETKTVAIIVEDPDAPHGTFDHWLVWNIPPNEHIAENSRPGINGTNSFGKTGYGGPCPPSGSHRYFFKVFAIDTKLDLLAGSHKKELQQAMKGHILAKGELMGHYKKGG</sequence>
<evidence type="ECO:0000313" key="1">
    <source>
        <dbReference type="EMBL" id="OQP59892.1"/>
    </source>
</evidence>
<dbReference type="AlphaFoldDB" id="A0A1V9FNH3"/>
<dbReference type="RefSeq" id="WP_081154018.1">
    <property type="nucleotide sequence ID" value="NZ_LVYD01000072.1"/>
</dbReference>
<comment type="caution">
    <text evidence="1">The sequence shown here is derived from an EMBL/GenBank/DDBJ whole genome shotgun (WGS) entry which is preliminary data.</text>
</comment>
<dbReference type="InterPro" id="IPR036610">
    <property type="entry name" value="PEBP-like_sf"/>
</dbReference>
<name>A0A1V9FNH3_9BACT</name>